<name>A0A0F9LCX7_9ZZZZ</name>
<gene>
    <name evidence="2" type="ORF">LCGC14_1292120</name>
</gene>
<feature type="compositionally biased region" description="Low complexity" evidence="1">
    <location>
        <begin position="233"/>
        <end position="242"/>
    </location>
</feature>
<reference evidence="2" key="1">
    <citation type="journal article" date="2015" name="Nature">
        <title>Complex archaea that bridge the gap between prokaryotes and eukaryotes.</title>
        <authorList>
            <person name="Spang A."/>
            <person name="Saw J.H."/>
            <person name="Jorgensen S.L."/>
            <person name="Zaremba-Niedzwiedzka K."/>
            <person name="Martijn J."/>
            <person name="Lind A.E."/>
            <person name="van Eijk R."/>
            <person name="Schleper C."/>
            <person name="Guy L."/>
            <person name="Ettema T.J."/>
        </authorList>
    </citation>
    <scope>NUCLEOTIDE SEQUENCE</scope>
</reference>
<sequence length="275" mass="28810">MAVDGTGWDTSTPDPSDLIKDGANQITDLRKGVETRVNKEHVTLAANSAGGEHKEGSAKAYYDTLANQPTLRPDGTTTLTDADQGRPFYASDTNELRMYRGTTDGWEGLGIVPVGAIVAWHKDIDGATPLVLPDSWVECNGGTVSNAASPINGKTIPDLNDDTAYGGSAGQVAGAYIRGTQGGGGVWTEAKAAPDTGTFHDDALQGHDHLIYRNNNVDLGTGGDDVFMPSTGPSAAATTTGGMKDGADAGTGDPVRFTDETRPYSVHMVWIMRII</sequence>
<accession>A0A0F9LCX7</accession>
<proteinExistence type="predicted"/>
<organism evidence="2">
    <name type="scientific">marine sediment metagenome</name>
    <dbReference type="NCBI Taxonomy" id="412755"/>
    <lineage>
        <taxon>unclassified sequences</taxon>
        <taxon>metagenomes</taxon>
        <taxon>ecological metagenomes</taxon>
    </lineage>
</organism>
<dbReference type="EMBL" id="LAZR01007458">
    <property type="protein sequence ID" value="KKM85136.1"/>
    <property type="molecule type" value="Genomic_DNA"/>
</dbReference>
<dbReference type="SUPFAM" id="SSF88874">
    <property type="entry name" value="Receptor-binding domain of short tail fibre protein gp12"/>
    <property type="match status" value="1"/>
</dbReference>
<evidence type="ECO:0000313" key="2">
    <source>
        <dbReference type="EMBL" id="KKM85136.1"/>
    </source>
</evidence>
<feature type="region of interest" description="Disordered" evidence="1">
    <location>
        <begin position="233"/>
        <end position="256"/>
    </location>
</feature>
<protein>
    <recommendedName>
        <fullName evidence="3">Phage tail collar domain-containing protein</fullName>
    </recommendedName>
</protein>
<evidence type="ECO:0008006" key="3">
    <source>
        <dbReference type="Google" id="ProtNLM"/>
    </source>
</evidence>
<feature type="region of interest" description="Disordered" evidence="1">
    <location>
        <begin position="1"/>
        <end position="21"/>
    </location>
</feature>
<dbReference type="AlphaFoldDB" id="A0A0F9LCX7"/>
<evidence type="ECO:0000256" key="1">
    <source>
        <dbReference type="SAM" id="MobiDB-lite"/>
    </source>
</evidence>
<comment type="caution">
    <text evidence="2">The sequence shown here is derived from an EMBL/GenBank/DDBJ whole genome shotgun (WGS) entry which is preliminary data.</text>
</comment>